<dbReference type="EMBL" id="AP022620">
    <property type="protein sequence ID" value="BBZ75520.1"/>
    <property type="molecule type" value="Genomic_DNA"/>
</dbReference>
<proteinExistence type="predicted"/>
<feature type="domain" description="ChsH2 C-terminal OB-fold" evidence="1">
    <location>
        <begin position="50"/>
        <end position="114"/>
    </location>
</feature>
<dbReference type="SUPFAM" id="SSF50249">
    <property type="entry name" value="Nucleic acid-binding proteins"/>
    <property type="match status" value="1"/>
</dbReference>
<dbReference type="KEGG" id="many:MANY_08570"/>
<name>A0A6N4W0V5_9MYCO</name>
<dbReference type="AlphaFoldDB" id="A0A6N4W0V5"/>
<reference evidence="2 3" key="1">
    <citation type="journal article" date="2019" name="Emerg. Microbes Infect.">
        <title>Comprehensive subspecies identification of 175 nontuberculous mycobacteria species based on 7547 genomic profiles.</title>
        <authorList>
            <person name="Matsumoto Y."/>
            <person name="Kinjo T."/>
            <person name="Motooka D."/>
            <person name="Nabeya D."/>
            <person name="Jung N."/>
            <person name="Uechi K."/>
            <person name="Horii T."/>
            <person name="Iida T."/>
            <person name="Fujita J."/>
            <person name="Nakamura S."/>
        </authorList>
    </citation>
    <scope>NUCLEOTIDE SEQUENCE [LARGE SCALE GENOMIC DNA]</scope>
    <source>
        <strain evidence="2 3">JCM 30275</strain>
    </source>
</reference>
<dbReference type="Pfam" id="PF01796">
    <property type="entry name" value="OB_ChsH2_C"/>
    <property type="match status" value="1"/>
</dbReference>
<gene>
    <name evidence="2" type="ORF">MANY_08570</name>
</gene>
<dbReference type="Proteomes" id="UP000467249">
    <property type="component" value="Chromosome"/>
</dbReference>
<dbReference type="InterPro" id="IPR002878">
    <property type="entry name" value="ChsH2_C"/>
</dbReference>
<sequence>MTQMIAEGLFRTEGERTVLIGSRRGAGAPVKFPAEADFLLDGDGELEKIDLSSHGTLYTFTTQEFIPPLPYKGSRSPEAFARYTVGYVELPEGLLVEGLVVGAAPEELQIGQPMVTTTTIFQTADGESLLTYAFTPA</sequence>
<dbReference type="InterPro" id="IPR012340">
    <property type="entry name" value="NA-bd_OB-fold"/>
</dbReference>
<protein>
    <recommendedName>
        <fullName evidence="1">ChsH2 C-terminal OB-fold domain-containing protein</fullName>
    </recommendedName>
</protein>
<evidence type="ECO:0000313" key="2">
    <source>
        <dbReference type="EMBL" id="BBZ75520.1"/>
    </source>
</evidence>
<organism evidence="2 3">
    <name type="scientific">Mycolicibacterium anyangense</name>
    <dbReference type="NCBI Taxonomy" id="1431246"/>
    <lineage>
        <taxon>Bacteria</taxon>
        <taxon>Bacillati</taxon>
        <taxon>Actinomycetota</taxon>
        <taxon>Actinomycetes</taxon>
        <taxon>Mycobacteriales</taxon>
        <taxon>Mycobacteriaceae</taxon>
        <taxon>Mycolicibacterium</taxon>
    </lineage>
</organism>
<keyword evidence="3" id="KW-1185">Reference proteome</keyword>
<accession>A0A6N4W0V5</accession>
<evidence type="ECO:0000313" key="3">
    <source>
        <dbReference type="Proteomes" id="UP000467249"/>
    </source>
</evidence>
<evidence type="ECO:0000259" key="1">
    <source>
        <dbReference type="Pfam" id="PF01796"/>
    </source>
</evidence>
<dbReference type="RefSeq" id="WP_163803109.1">
    <property type="nucleotide sequence ID" value="NZ_AP022620.1"/>
</dbReference>